<keyword evidence="3" id="KW-1185">Reference proteome</keyword>
<dbReference type="InterPro" id="IPR001926">
    <property type="entry name" value="TrpB-like_PALP"/>
</dbReference>
<comment type="caution">
    <text evidence="2">The sequence shown here is derived from an EMBL/GenBank/DDBJ whole genome shotgun (WGS) entry which is preliminary data.</text>
</comment>
<protein>
    <recommendedName>
        <fullName evidence="1">Tryptophan synthase beta chain-like PALP domain-containing protein</fullName>
    </recommendedName>
</protein>
<sequence>MSTYKVRHLETGEEIDRPWMLLNEHEKSSWNLASETDPAVEAFHQTLPDYNETKLHSLPAIASELGLAHVFVKDESTRFGLPAFKILGASWAIHKAICQRLGVSVASSLDDVRRSLSTAQSQASIRLVTCSEGNWGRATARMAKMLGVPATIYVPGFMSEYTQNLLRGEGADVKVLKDGSYDDSIAATRQDAESTGALMVMDTSWDGYQDVPQWVTQGYSTMLTETDRQVASLTGGQRPNTLFVSVGVGSWAHSVVAHYKAADASNHIISVEPETAACLKESLHVAKLTSVKTGDTIMAGMNCGTPSLIAWPVLRGGVHAAVTVTELEAHNDVEYLKKEGVNAGPCGAATLAALRKYAGTVDAQERAKMVVVLFSTEGWRQYEVPEVRISSASSTTAADLSM</sequence>
<organism evidence="2 3">
    <name type="scientific">Zasmidium cellare</name>
    <name type="common">Wine cellar mold</name>
    <name type="synonym">Racodium cellare</name>
    <dbReference type="NCBI Taxonomy" id="395010"/>
    <lineage>
        <taxon>Eukaryota</taxon>
        <taxon>Fungi</taxon>
        <taxon>Dikarya</taxon>
        <taxon>Ascomycota</taxon>
        <taxon>Pezizomycotina</taxon>
        <taxon>Dothideomycetes</taxon>
        <taxon>Dothideomycetidae</taxon>
        <taxon>Mycosphaerellales</taxon>
        <taxon>Mycosphaerellaceae</taxon>
        <taxon>Zasmidium</taxon>
    </lineage>
</organism>
<feature type="domain" description="Tryptophan synthase beta chain-like PALP" evidence="1">
    <location>
        <begin position="49"/>
        <end position="373"/>
    </location>
</feature>
<dbReference type="Pfam" id="PF00291">
    <property type="entry name" value="PALP"/>
    <property type="match status" value="1"/>
</dbReference>
<gene>
    <name evidence="2" type="ORF">PRZ48_010509</name>
</gene>
<evidence type="ECO:0000313" key="2">
    <source>
        <dbReference type="EMBL" id="KAK4497854.1"/>
    </source>
</evidence>
<reference evidence="2 3" key="1">
    <citation type="journal article" date="2023" name="G3 (Bethesda)">
        <title>A chromosome-level genome assembly of Zasmidium syzygii isolated from banana leaves.</title>
        <authorList>
            <person name="van Westerhoven A.C."/>
            <person name="Mehrabi R."/>
            <person name="Talebi R."/>
            <person name="Steentjes M.B.F."/>
            <person name="Corcolon B."/>
            <person name="Chong P.A."/>
            <person name="Kema G.H.J."/>
            <person name="Seidl M.F."/>
        </authorList>
    </citation>
    <scope>NUCLEOTIDE SEQUENCE [LARGE SCALE GENOMIC DNA]</scope>
    <source>
        <strain evidence="2 3">P124</strain>
    </source>
</reference>
<dbReference type="Gene3D" id="3.40.50.1100">
    <property type="match status" value="2"/>
</dbReference>
<accession>A0ABR0E8W2</accession>
<evidence type="ECO:0000313" key="3">
    <source>
        <dbReference type="Proteomes" id="UP001305779"/>
    </source>
</evidence>
<dbReference type="PANTHER" id="PTHR42937">
    <property type="match status" value="1"/>
</dbReference>
<dbReference type="SUPFAM" id="SSF53686">
    <property type="entry name" value="Tryptophan synthase beta subunit-like PLP-dependent enzymes"/>
    <property type="match status" value="1"/>
</dbReference>
<dbReference type="NCBIfam" id="NF006058">
    <property type="entry name" value="PRK08206.1"/>
    <property type="match status" value="1"/>
</dbReference>
<dbReference type="Proteomes" id="UP001305779">
    <property type="component" value="Unassembled WGS sequence"/>
</dbReference>
<dbReference type="EMBL" id="JAXOVC010000008">
    <property type="protein sequence ID" value="KAK4497854.1"/>
    <property type="molecule type" value="Genomic_DNA"/>
</dbReference>
<proteinExistence type="predicted"/>
<name>A0ABR0E8W2_ZASCE</name>
<dbReference type="InterPro" id="IPR036052">
    <property type="entry name" value="TrpB-like_PALP_sf"/>
</dbReference>
<evidence type="ECO:0000259" key="1">
    <source>
        <dbReference type="Pfam" id="PF00291"/>
    </source>
</evidence>
<dbReference type="PANTHER" id="PTHR42937:SF1">
    <property type="entry name" value="DIAMINOPROPIONATE AMMONIA-LYASE"/>
    <property type="match status" value="1"/>
</dbReference>